<dbReference type="NCBIfam" id="TIGR02677">
    <property type="entry name" value="TIGR02677 family protein"/>
    <property type="match status" value="1"/>
</dbReference>
<name>A0A430B2C9_9ENTE</name>
<reference evidence="2 3" key="1">
    <citation type="submission" date="2017-05" db="EMBL/GenBank/DDBJ databases">
        <title>Vagococcus spp. assemblies.</title>
        <authorList>
            <person name="Gulvik C.A."/>
        </authorList>
    </citation>
    <scope>NUCLEOTIDE SEQUENCE [LARGE SCALE GENOMIC DNA]</scope>
    <source>
        <strain evidence="2 3">LMG 24798</strain>
    </source>
</reference>
<gene>
    <name evidence="2" type="ORF">CBF27_00420</name>
</gene>
<accession>A0A430B2C9</accession>
<organism evidence="2 3">
    <name type="scientific">Vagococcus acidifermentans</name>
    <dbReference type="NCBI Taxonomy" id="564710"/>
    <lineage>
        <taxon>Bacteria</taxon>
        <taxon>Bacillati</taxon>
        <taxon>Bacillota</taxon>
        <taxon>Bacilli</taxon>
        <taxon>Lactobacillales</taxon>
        <taxon>Enterococcaceae</taxon>
        <taxon>Vagococcus</taxon>
    </lineage>
</organism>
<protein>
    <submittedName>
        <fullName evidence="2">TIGR02677 family protein</fullName>
    </submittedName>
</protein>
<keyword evidence="1" id="KW-0175">Coiled coil</keyword>
<comment type="caution">
    <text evidence="2">The sequence shown here is derived from an EMBL/GenBank/DDBJ whole genome shotgun (WGS) entry which is preliminary data.</text>
</comment>
<feature type="coiled-coil region" evidence="1">
    <location>
        <begin position="213"/>
        <end position="240"/>
    </location>
</feature>
<proteinExistence type="predicted"/>
<dbReference type="EMBL" id="NGKC01000001">
    <property type="protein sequence ID" value="RSU14484.1"/>
    <property type="molecule type" value="Genomic_DNA"/>
</dbReference>
<evidence type="ECO:0000313" key="3">
    <source>
        <dbReference type="Proteomes" id="UP000286773"/>
    </source>
</evidence>
<evidence type="ECO:0000313" key="2">
    <source>
        <dbReference type="EMBL" id="RSU14484.1"/>
    </source>
</evidence>
<dbReference type="RefSeq" id="WP_126811221.1">
    <property type="nucleotide sequence ID" value="NZ_NGKC01000001.1"/>
</dbReference>
<keyword evidence="3" id="KW-1185">Reference proteome</keyword>
<dbReference type="Pfam" id="PF09660">
    <property type="entry name" value="DUF2397"/>
    <property type="match status" value="1"/>
</dbReference>
<evidence type="ECO:0000256" key="1">
    <source>
        <dbReference type="SAM" id="Coils"/>
    </source>
</evidence>
<dbReference type="Proteomes" id="UP000286773">
    <property type="component" value="Unassembled WGS sequence"/>
</dbReference>
<dbReference type="OrthoDB" id="1639410at2"/>
<dbReference type="InterPro" id="IPR013493">
    <property type="entry name" value="CHP02677"/>
</dbReference>
<dbReference type="AlphaFoldDB" id="A0A430B2C9"/>
<sequence length="499" mass="59776">MPQFFENPSDYKKITEIAYLNADSNHIRYRMIMRYFFVQHERMRDFIYPEDILTFMETQHVKDYTIERLTQDLKQLVAWKNISESYEVKNPRTIEEFNRRNSRYQILPISVEIERMMLTLERQGDTFKGSLDVRLFEKFYRILADFIESELDNQQLLDAWEEVVLRFKVVRETTADYMAYLSSDDAEFGTQKLKLLEFKEKFIRYLRDFILGSHQMAAKIRQLLEEKESIQQRIVRLSSVPDFIPRFETDILNPEQKLKEAQEIFQSIHDWFIDHPQHLAEYTLLNQRTDEMIRKITRAIRDIGEERSRRSSRKKDYLHMAKWFHHCEDIGKAHQLSATVFGVEHPRHYWTGEVATSDIYGDIWQQEPSVYYLKGRIREYRESTKNASFTLKRAEKDKLMREYESQQRKLLALLDTFIIDGQIQPGKHALIPKEIRRIFLKWFAQGILSNEGVFTNEFGHRLKLERLKETAVLESDDGVLEIENFKFSLLAQGETNEKQ</sequence>